<dbReference type="InterPro" id="IPR000073">
    <property type="entry name" value="AB_hydrolase_1"/>
</dbReference>
<dbReference type="SUPFAM" id="SSF53474">
    <property type="entry name" value="alpha/beta-Hydrolases"/>
    <property type="match status" value="1"/>
</dbReference>
<organism evidence="2 3">
    <name type="scientific">Oculimacula yallundae</name>
    <dbReference type="NCBI Taxonomy" id="86028"/>
    <lineage>
        <taxon>Eukaryota</taxon>
        <taxon>Fungi</taxon>
        <taxon>Dikarya</taxon>
        <taxon>Ascomycota</taxon>
        <taxon>Pezizomycotina</taxon>
        <taxon>Leotiomycetes</taxon>
        <taxon>Helotiales</taxon>
        <taxon>Ploettnerulaceae</taxon>
        <taxon>Oculimacula</taxon>
    </lineage>
</organism>
<dbReference type="Gene3D" id="3.40.50.1820">
    <property type="entry name" value="alpha/beta hydrolase"/>
    <property type="match status" value="1"/>
</dbReference>
<proteinExistence type="predicted"/>
<feature type="domain" description="AB hydrolase-1" evidence="1">
    <location>
        <begin position="30"/>
        <end position="165"/>
    </location>
</feature>
<reference evidence="2 3" key="1">
    <citation type="journal article" date="2024" name="Commun. Biol.">
        <title>Comparative genomic analysis of thermophilic fungi reveals convergent evolutionary adaptations and gene losses.</title>
        <authorList>
            <person name="Steindorff A.S."/>
            <person name="Aguilar-Pontes M.V."/>
            <person name="Robinson A.J."/>
            <person name="Andreopoulos B."/>
            <person name="LaButti K."/>
            <person name="Kuo A."/>
            <person name="Mondo S."/>
            <person name="Riley R."/>
            <person name="Otillar R."/>
            <person name="Haridas S."/>
            <person name="Lipzen A."/>
            <person name="Grimwood J."/>
            <person name="Schmutz J."/>
            <person name="Clum A."/>
            <person name="Reid I.D."/>
            <person name="Moisan M.C."/>
            <person name="Butler G."/>
            <person name="Nguyen T.T.M."/>
            <person name="Dewar K."/>
            <person name="Conant G."/>
            <person name="Drula E."/>
            <person name="Henrissat B."/>
            <person name="Hansel C."/>
            <person name="Singer S."/>
            <person name="Hutchinson M.I."/>
            <person name="de Vries R.P."/>
            <person name="Natvig D.O."/>
            <person name="Powell A.J."/>
            <person name="Tsang A."/>
            <person name="Grigoriev I.V."/>
        </authorList>
    </citation>
    <scope>NUCLEOTIDE SEQUENCE [LARGE SCALE GENOMIC DNA]</scope>
    <source>
        <strain evidence="2 3">CBS 494.80</strain>
    </source>
</reference>
<dbReference type="Pfam" id="PF00561">
    <property type="entry name" value="Abhydrolase_1"/>
    <property type="match status" value="1"/>
</dbReference>
<dbReference type="InterPro" id="IPR029058">
    <property type="entry name" value="AB_hydrolase_fold"/>
</dbReference>
<sequence length="331" mass="36469">MGNKNTIRVPHLGGIDAGCQMRHVYDAAKPTLILVNSLTTTSDLYEKQFVDRSLTDNMNILAIEVLGHGYTRARSEHFTYCSLRSQGNFTTQPLTPYCLGDTAIMNLQVMEALAIPKAFVLGTSQGGVRQIFALFHGLTVRMALLAPDKIQGIIPLGTSMDSETDRTRKLGCWDGPSGLKPLISSWSTKQTTPDFEPSDEYCNYLVDSGLGVDCDAASRAFWVKAVKVNYKGDQGRKRIRMAAINLVERDGLHTRLPDVNCPVLWMHGTKDAVYSVRNAEEEIELFTNSKEAKLVTVPDGQHFLSASNPTVGCPINVVASYYMSILSRGSR</sequence>
<comment type="caution">
    <text evidence="2">The sequence shown here is derived from an EMBL/GenBank/DDBJ whole genome shotgun (WGS) entry which is preliminary data.</text>
</comment>
<protein>
    <recommendedName>
        <fullName evidence="1">AB hydrolase-1 domain-containing protein</fullName>
    </recommendedName>
</protein>
<evidence type="ECO:0000313" key="3">
    <source>
        <dbReference type="Proteomes" id="UP001595075"/>
    </source>
</evidence>
<evidence type="ECO:0000259" key="1">
    <source>
        <dbReference type="Pfam" id="PF00561"/>
    </source>
</evidence>
<keyword evidence="3" id="KW-1185">Reference proteome</keyword>
<evidence type="ECO:0000313" key="2">
    <source>
        <dbReference type="EMBL" id="KAL2071402.1"/>
    </source>
</evidence>
<gene>
    <name evidence="2" type="ORF">VTL71DRAFT_12637</name>
</gene>
<dbReference type="PANTHER" id="PTHR43798:SF33">
    <property type="entry name" value="HYDROLASE, PUTATIVE (AFU_ORTHOLOGUE AFUA_2G14860)-RELATED"/>
    <property type="match status" value="1"/>
</dbReference>
<dbReference type="InterPro" id="IPR050266">
    <property type="entry name" value="AB_hydrolase_sf"/>
</dbReference>
<dbReference type="EMBL" id="JAZHXI010000005">
    <property type="protein sequence ID" value="KAL2071402.1"/>
    <property type="molecule type" value="Genomic_DNA"/>
</dbReference>
<dbReference type="Proteomes" id="UP001595075">
    <property type="component" value="Unassembled WGS sequence"/>
</dbReference>
<accession>A0ABR4CPC2</accession>
<name>A0ABR4CPC2_9HELO</name>
<dbReference type="PANTHER" id="PTHR43798">
    <property type="entry name" value="MONOACYLGLYCEROL LIPASE"/>
    <property type="match status" value="1"/>
</dbReference>